<keyword evidence="9" id="KW-1185">Reference proteome</keyword>
<dbReference type="RefSeq" id="WP_164352082.1">
    <property type="nucleotide sequence ID" value="NZ_JAABNT010000001.1"/>
</dbReference>
<evidence type="ECO:0000256" key="3">
    <source>
        <dbReference type="ARBA" id="ARBA00022692"/>
    </source>
</evidence>
<keyword evidence="3 6" id="KW-0812">Transmembrane</keyword>
<feature type="transmembrane region" description="Helical" evidence="6">
    <location>
        <begin position="9"/>
        <end position="32"/>
    </location>
</feature>
<dbReference type="SUPFAM" id="SSF103473">
    <property type="entry name" value="MFS general substrate transporter"/>
    <property type="match status" value="1"/>
</dbReference>
<comment type="caution">
    <text evidence="8">The sequence shown here is derived from an EMBL/GenBank/DDBJ whole genome shotgun (WGS) entry which is preliminary data.</text>
</comment>
<dbReference type="Gene3D" id="1.20.1250.20">
    <property type="entry name" value="MFS general substrate transporter like domains"/>
    <property type="match status" value="2"/>
</dbReference>
<dbReference type="InterPro" id="IPR011701">
    <property type="entry name" value="MFS"/>
</dbReference>
<accession>A0A6P0C765</accession>
<feature type="transmembrane region" description="Helical" evidence="6">
    <location>
        <begin position="201"/>
        <end position="223"/>
    </location>
</feature>
<dbReference type="PANTHER" id="PTHR43124:SF10">
    <property type="entry name" value="PURINE EFFLUX PUMP PBUE"/>
    <property type="match status" value="1"/>
</dbReference>
<feature type="transmembrane region" description="Helical" evidence="6">
    <location>
        <begin position="76"/>
        <end position="99"/>
    </location>
</feature>
<evidence type="ECO:0000256" key="5">
    <source>
        <dbReference type="ARBA" id="ARBA00023136"/>
    </source>
</evidence>
<feature type="transmembrane region" description="Helical" evidence="6">
    <location>
        <begin position="134"/>
        <end position="158"/>
    </location>
</feature>
<dbReference type="Pfam" id="PF07690">
    <property type="entry name" value="MFS_1"/>
    <property type="match status" value="1"/>
</dbReference>
<feature type="transmembrane region" description="Helical" evidence="6">
    <location>
        <begin position="243"/>
        <end position="265"/>
    </location>
</feature>
<proteinExistence type="predicted"/>
<dbReference type="InterPro" id="IPR020846">
    <property type="entry name" value="MFS_dom"/>
</dbReference>
<dbReference type="InterPro" id="IPR036259">
    <property type="entry name" value="MFS_trans_sf"/>
</dbReference>
<reference evidence="8 9" key="1">
    <citation type="submission" date="2020-01" db="EMBL/GenBank/DDBJ databases">
        <title>Sulfitobacter sediminilitoris sp. nov., isolated from a tidal flat.</title>
        <authorList>
            <person name="Park S."/>
            <person name="Yoon J.-H."/>
        </authorList>
    </citation>
    <scope>NUCLEOTIDE SEQUENCE [LARGE SCALE GENOMIC DNA]</scope>
    <source>
        <strain evidence="8 9">JBTF-M27</strain>
    </source>
</reference>
<name>A0A6P0C765_9RHOB</name>
<feature type="transmembrane region" description="Helical" evidence="6">
    <location>
        <begin position="352"/>
        <end position="379"/>
    </location>
</feature>
<sequence>MRPPSPDPLLIPVFSLGNFVIGVAGFSIIGILEPLGDELGRSAANAGQLLTVYALAYAVLSPLMVAISGQIGRRRVLTASIALVCLAAAISALAPSFAVLSLGRVIAAAGAGIFTPVAAAVAAALYPEEKRAKVLAAVFFGLTISQVIGVPAGSWIAYSFGWRWAFWIVVVLCFPLIWLIWRRVPAGLKFQPVRMIDLGQVIVQGRMMLAVMFTASFLGATYVLYTYIAPLLSLNMGFGRDGIAFILLIFGIGAVCGNLMGGYLADQFGWKVTLAGLCLCQMILMPFYSLLPVSTLALTLVSFFWALFGWAFMAGQQMRLINLAGPQAPVVLALNAAAIYIGAAAGSALGGLIIAGLGISALGLCAGLAAAFALLHLLLSTRLSPVHAPTS</sequence>
<dbReference type="AlphaFoldDB" id="A0A6P0C765"/>
<dbReference type="Proteomes" id="UP000468591">
    <property type="component" value="Unassembled WGS sequence"/>
</dbReference>
<dbReference type="EMBL" id="JAABNT010000001">
    <property type="protein sequence ID" value="NEK21260.1"/>
    <property type="molecule type" value="Genomic_DNA"/>
</dbReference>
<keyword evidence="5 6" id="KW-0472">Membrane</keyword>
<evidence type="ECO:0000256" key="6">
    <source>
        <dbReference type="SAM" id="Phobius"/>
    </source>
</evidence>
<dbReference type="PROSITE" id="PS50850">
    <property type="entry name" value="MFS"/>
    <property type="match status" value="1"/>
</dbReference>
<evidence type="ECO:0000313" key="8">
    <source>
        <dbReference type="EMBL" id="NEK21260.1"/>
    </source>
</evidence>
<evidence type="ECO:0000259" key="7">
    <source>
        <dbReference type="PROSITE" id="PS50850"/>
    </source>
</evidence>
<dbReference type="GO" id="GO:0005886">
    <property type="term" value="C:plasma membrane"/>
    <property type="evidence" value="ECO:0007669"/>
    <property type="project" value="UniProtKB-SubCell"/>
</dbReference>
<comment type="subcellular location">
    <subcellularLocation>
        <location evidence="1">Cell membrane</location>
        <topology evidence="1">Multi-pass membrane protein</topology>
    </subcellularLocation>
</comment>
<feature type="domain" description="Major facilitator superfamily (MFS) profile" evidence="7">
    <location>
        <begin position="10"/>
        <end position="384"/>
    </location>
</feature>
<keyword evidence="4 6" id="KW-1133">Transmembrane helix</keyword>
<dbReference type="InterPro" id="IPR050189">
    <property type="entry name" value="MFS_Efflux_Transporters"/>
</dbReference>
<protein>
    <submittedName>
        <fullName evidence="8">MFS transporter</fullName>
    </submittedName>
</protein>
<keyword evidence="2" id="KW-1003">Cell membrane</keyword>
<feature type="transmembrane region" description="Helical" evidence="6">
    <location>
        <begin position="105"/>
        <end position="127"/>
    </location>
</feature>
<feature type="transmembrane region" description="Helical" evidence="6">
    <location>
        <begin position="164"/>
        <end position="181"/>
    </location>
</feature>
<evidence type="ECO:0000256" key="4">
    <source>
        <dbReference type="ARBA" id="ARBA00022989"/>
    </source>
</evidence>
<organism evidence="8 9">
    <name type="scientific">Sulfitobacter sediminilitoris</name>
    <dbReference type="NCBI Taxonomy" id="2698830"/>
    <lineage>
        <taxon>Bacteria</taxon>
        <taxon>Pseudomonadati</taxon>
        <taxon>Pseudomonadota</taxon>
        <taxon>Alphaproteobacteria</taxon>
        <taxon>Rhodobacterales</taxon>
        <taxon>Roseobacteraceae</taxon>
        <taxon>Sulfitobacter</taxon>
    </lineage>
</organism>
<feature type="transmembrane region" description="Helical" evidence="6">
    <location>
        <begin position="52"/>
        <end position="69"/>
    </location>
</feature>
<dbReference type="GO" id="GO:0022857">
    <property type="term" value="F:transmembrane transporter activity"/>
    <property type="evidence" value="ECO:0007669"/>
    <property type="project" value="InterPro"/>
</dbReference>
<dbReference type="CDD" id="cd17324">
    <property type="entry name" value="MFS_NepI_like"/>
    <property type="match status" value="1"/>
</dbReference>
<feature type="transmembrane region" description="Helical" evidence="6">
    <location>
        <begin position="296"/>
        <end position="315"/>
    </location>
</feature>
<dbReference type="PANTHER" id="PTHR43124">
    <property type="entry name" value="PURINE EFFLUX PUMP PBUE"/>
    <property type="match status" value="1"/>
</dbReference>
<gene>
    <name evidence="8" type="ORF">GV827_02435</name>
</gene>
<feature type="transmembrane region" description="Helical" evidence="6">
    <location>
        <begin position="327"/>
        <end position="346"/>
    </location>
</feature>
<evidence type="ECO:0000256" key="2">
    <source>
        <dbReference type="ARBA" id="ARBA00022475"/>
    </source>
</evidence>
<evidence type="ECO:0000313" key="9">
    <source>
        <dbReference type="Proteomes" id="UP000468591"/>
    </source>
</evidence>
<evidence type="ECO:0000256" key="1">
    <source>
        <dbReference type="ARBA" id="ARBA00004651"/>
    </source>
</evidence>